<dbReference type="InterPro" id="IPR051161">
    <property type="entry name" value="Mannose-6P_isomerase_type2"/>
</dbReference>
<reference evidence="2" key="1">
    <citation type="submission" date="2018-05" db="EMBL/GenBank/DDBJ databases">
        <authorList>
            <person name="Lanie J.A."/>
            <person name="Ng W.-L."/>
            <person name="Kazmierczak K.M."/>
            <person name="Andrzejewski T.M."/>
            <person name="Davidsen T.M."/>
            <person name="Wayne K.J."/>
            <person name="Tettelin H."/>
            <person name="Glass J.I."/>
            <person name="Rusch D."/>
            <person name="Podicherti R."/>
            <person name="Tsui H.-C.T."/>
            <person name="Winkler M.E."/>
        </authorList>
    </citation>
    <scope>NUCLEOTIDE SEQUENCE</scope>
</reference>
<dbReference type="PANTHER" id="PTHR46390">
    <property type="entry name" value="MANNOSE-1-PHOSPHATE GUANYLYLTRANSFERASE"/>
    <property type="match status" value="1"/>
</dbReference>
<dbReference type="InterPro" id="IPR005835">
    <property type="entry name" value="NTP_transferase_dom"/>
</dbReference>
<dbReference type="InterPro" id="IPR049577">
    <property type="entry name" value="GMPP_N"/>
</dbReference>
<dbReference type="Pfam" id="PF00483">
    <property type="entry name" value="NTP_transferase"/>
    <property type="match status" value="1"/>
</dbReference>
<gene>
    <name evidence="2" type="ORF">METZ01_LOCUS96105</name>
</gene>
<dbReference type="CDD" id="cd02509">
    <property type="entry name" value="GDP-M1P_Guanylyltransferase"/>
    <property type="match status" value="1"/>
</dbReference>
<evidence type="ECO:0000313" key="2">
    <source>
        <dbReference type="EMBL" id="SVA43251.1"/>
    </source>
</evidence>
<sequence>MASVDPRVYAVIMAGGGGTRFWPLSRQRKPKQFLSIAGEQSLLQTTWDRALEIVSGPENVIVVTANDYESMARDQLPDLLQENLLVEPQARNTAPCVAWATAVIRDRDVDAVEVVMPSDHLITDVQAFGSAVTTAVEASRDHGVLATFGITPRYPETGYGYIEAGTTLSSAGDSSIEVFRVEHFREKPDFETAEGYVSAGNYYWN</sequence>
<evidence type="ECO:0000259" key="1">
    <source>
        <dbReference type="Pfam" id="PF00483"/>
    </source>
</evidence>
<dbReference type="GO" id="GO:0009298">
    <property type="term" value="P:GDP-mannose biosynthetic process"/>
    <property type="evidence" value="ECO:0007669"/>
    <property type="project" value="TreeGrafter"/>
</dbReference>
<feature type="domain" description="Nucleotidyl transferase" evidence="1">
    <location>
        <begin position="10"/>
        <end position="205"/>
    </location>
</feature>
<dbReference type="Gene3D" id="3.90.550.10">
    <property type="entry name" value="Spore Coat Polysaccharide Biosynthesis Protein SpsA, Chain A"/>
    <property type="match status" value="1"/>
</dbReference>
<protein>
    <recommendedName>
        <fullName evidence="1">Nucleotidyl transferase domain-containing protein</fullName>
    </recommendedName>
</protein>
<dbReference type="SUPFAM" id="SSF53448">
    <property type="entry name" value="Nucleotide-diphospho-sugar transferases"/>
    <property type="match status" value="1"/>
</dbReference>
<dbReference type="AlphaFoldDB" id="A0A381VT41"/>
<dbReference type="PANTHER" id="PTHR46390:SF1">
    <property type="entry name" value="MANNOSE-1-PHOSPHATE GUANYLYLTRANSFERASE"/>
    <property type="match status" value="1"/>
</dbReference>
<dbReference type="EMBL" id="UINC01009654">
    <property type="protein sequence ID" value="SVA43251.1"/>
    <property type="molecule type" value="Genomic_DNA"/>
</dbReference>
<dbReference type="GO" id="GO:0004475">
    <property type="term" value="F:mannose-1-phosphate guanylyltransferase (GTP) activity"/>
    <property type="evidence" value="ECO:0007669"/>
    <property type="project" value="InterPro"/>
</dbReference>
<dbReference type="InterPro" id="IPR029044">
    <property type="entry name" value="Nucleotide-diphossugar_trans"/>
</dbReference>
<accession>A0A381VT41</accession>
<name>A0A381VT41_9ZZZZ</name>
<feature type="non-terminal residue" evidence="2">
    <location>
        <position position="205"/>
    </location>
</feature>
<organism evidence="2">
    <name type="scientific">marine metagenome</name>
    <dbReference type="NCBI Taxonomy" id="408172"/>
    <lineage>
        <taxon>unclassified sequences</taxon>
        <taxon>metagenomes</taxon>
        <taxon>ecological metagenomes</taxon>
    </lineage>
</organism>
<feature type="non-terminal residue" evidence="2">
    <location>
        <position position="1"/>
    </location>
</feature>
<proteinExistence type="predicted"/>